<accession>A0A1J9RAI1</accession>
<feature type="transmembrane region" description="Helical" evidence="2">
    <location>
        <begin position="691"/>
        <end position="713"/>
    </location>
</feature>
<name>A0A1J9RAI1_9PEZI</name>
<dbReference type="AlphaFoldDB" id="A0A1J9RAI1"/>
<feature type="transmembrane region" description="Helical" evidence="2">
    <location>
        <begin position="162"/>
        <end position="183"/>
    </location>
</feature>
<evidence type="ECO:0000313" key="3">
    <source>
        <dbReference type="EMBL" id="OJD29427.1"/>
    </source>
</evidence>
<keyword evidence="2" id="KW-1133">Transmembrane helix</keyword>
<keyword evidence="2" id="KW-0812">Transmembrane</keyword>
<keyword evidence="4" id="KW-1185">Reference proteome</keyword>
<dbReference type="Proteomes" id="UP000183809">
    <property type="component" value="Unassembled WGS sequence"/>
</dbReference>
<sequence>MPSTPVYYDESTMFDVVLSPISPSAGEQIRHQNVSPTGDTLGERQNEPESRLLVESPSPPLSAQQQCPESPPTHPDGEIVKVPPLLALGQTTIIMLSTSTILIIAVMALLTYLWANQSNTSSAGPLWRLIVVGSWLPQVITLCTLVLRWATAVQLCLFTSMLASVAVEGFQVTLSQIMAVSIMRATTARPAELLWALLQGNRYILWGIRTIALTTMLMLLQASFQFSSTILLSDLYPGVVRGNAGAQEVSYGLSEGLQAKLGSDSMGNPWTFKPPFWPSFAEYAEPAIEAPGMADTGFTLRAFLPFETAQSRLAVGNYSGPATIIPSRVTCFKPPLSKLAVHIAHEELSAGFITGEIDFGEVQFELLGGCKSRPCRETPESTHAFNCTFNYGASSAYREWAATLCVVEDSLGTHQFSRTSSPYFGNGYLLINASGAVEDWYGLGQRNSGSPSDLTPSSSTDASAWTKFDTPSPGASVSSTLCYYNPSPLNYHDVNASRDAPPAAEPRFRWTSTNTTTTTPAHYDTASVRKQLGAATPPRSLTHQARGILTLSHWAAAPHTPSTPPPPLLFPQQHPVNAINSSYTLCQQCVRQPSRSANTDANTPVHHTLTTLFQDVLLLAATSGDDDNPARALQALFTTVAQAAYYALASEFDVVARNASVAAFIGGGSDSGNGGSGGSGGIAMPRRWRGFAVVAGMVVGHFACGGVVVGVFLGGCRCSMVGQVWGCVAQVRGGGGEGDVDAVLGKARRWATDGEVRAWLEECGWGETRVGVLPWRRRRRMRARARGGEEGGV</sequence>
<feature type="compositionally biased region" description="Low complexity" evidence="1">
    <location>
        <begin position="448"/>
        <end position="464"/>
    </location>
</feature>
<dbReference type="RefSeq" id="XP_020125687.1">
    <property type="nucleotide sequence ID" value="XM_020279460.1"/>
</dbReference>
<dbReference type="GeneID" id="31019723"/>
<organism evidence="3 4">
    <name type="scientific">Diplodia corticola</name>
    <dbReference type="NCBI Taxonomy" id="236234"/>
    <lineage>
        <taxon>Eukaryota</taxon>
        <taxon>Fungi</taxon>
        <taxon>Dikarya</taxon>
        <taxon>Ascomycota</taxon>
        <taxon>Pezizomycotina</taxon>
        <taxon>Dothideomycetes</taxon>
        <taxon>Dothideomycetes incertae sedis</taxon>
        <taxon>Botryosphaeriales</taxon>
        <taxon>Botryosphaeriaceae</taxon>
        <taxon>Diplodia</taxon>
    </lineage>
</organism>
<comment type="caution">
    <text evidence="3">The sequence shown here is derived from an EMBL/GenBank/DDBJ whole genome shotgun (WGS) entry which is preliminary data.</text>
</comment>
<gene>
    <name evidence="3" type="ORF">BKCO1_8100024</name>
</gene>
<evidence type="ECO:0000256" key="2">
    <source>
        <dbReference type="SAM" id="Phobius"/>
    </source>
</evidence>
<protein>
    <submittedName>
        <fullName evidence="3">Uncharacterized protein</fullName>
    </submittedName>
</protein>
<evidence type="ECO:0000313" key="4">
    <source>
        <dbReference type="Proteomes" id="UP000183809"/>
    </source>
</evidence>
<dbReference type="EMBL" id="MNUE01000081">
    <property type="protein sequence ID" value="OJD29427.1"/>
    <property type="molecule type" value="Genomic_DNA"/>
</dbReference>
<feature type="compositionally biased region" description="Basic and acidic residues" evidence="1">
    <location>
        <begin position="41"/>
        <end position="52"/>
    </location>
</feature>
<feature type="region of interest" description="Disordered" evidence="1">
    <location>
        <begin position="25"/>
        <end position="76"/>
    </location>
</feature>
<evidence type="ECO:0000256" key="1">
    <source>
        <dbReference type="SAM" id="MobiDB-lite"/>
    </source>
</evidence>
<reference evidence="3 4" key="1">
    <citation type="submission" date="2016-10" db="EMBL/GenBank/DDBJ databases">
        <title>Proteomics and genomics reveal pathogen-plant mechanisms compatible with a hemibiotrophic lifestyle of Diplodia corticola.</title>
        <authorList>
            <person name="Fernandes I."/>
            <person name="De Jonge R."/>
            <person name="Van De Peer Y."/>
            <person name="Devreese B."/>
            <person name="Alves A."/>
            <person name="Esteves A.C."/>
        </authorList>
    </citation>
    <scope>NUCLEOTIDE SEQUENCE [LARGE SCALE GENOMIC DNA]</scope>
    <source>
        <strain evidence="3 4">CBS 112549</strain>
    </source>
</reference>
<feature type="transmembrane region" description="Helical" evidence="2">
    <location>
        <begin position="93"/>
        <end position="114"/>
    </location>
</feature>
<proteinExistence type="predicted"/>
<feature type="region of interest" description="Disordered" evidence="1">
    <location>
        <begin position="497"/>
        <end position="520"/>
    </location>
</feature>
<feature type="transmembrane region" description="Helical" evidence="2">
    <location>
        <begin position="126"/>
        <end position="150"/>
    </location>
</feature>
<feature type="transmembrane region" description="Helical" evidence="2">
    <location>
        <begin position="203"/>
        <end position="220"/>
    </location>
</feature>
<dbReference type="OrthoDB" id="5428040at2759"/>
<keyword evidence="2" id="KW-0472">Membrane</keyword>
<feature type="region of interest" description="Disordered" evidence="1">
    <location>
        <begin position="447"/>
        <end position="476"/>
    </location>
</feature>